<keyword evidence="1" id="KW-1133">Transmembrane helix</keyword>
<organism evidence="2 3">
    <name type="scientific">Nelumbo nucifera</name>
    <name type="common">Sacred lotus</name>
    <dbReference type="NCBI Taxonomy" id="4432"/>
    <lineage>
        <taxon>Eukaryota</taxon>
        <taxon>Viridiplantae</taxon>
        <taxon>Streptophyta</taxon>
        <taxon>Embryophyta</taxon>
        <taxon>Tracheophyta</taxon>
        <taxon>Spermatophyta</taxon>
        <taxon>Magnoliopsida</taxon>
        <taxon>Proteales</taxon>
        <taxon>Nelumbonaceae</taxon>
        <taxon>Nelumbo</taxon>
    </lineage>
</organism>
<keyword evidence="1" id="KW-0812">Transmembrane</keyword>
<keyword evidence="1" id="KW-0472">Membrane</keyword>
<dbReference type="Proteomes" id="UP000607653">
    <property type="component" value="Unassembled WGS sequence"/>
</dbReference>
<comment type="caution">
    <text evidence="2">The sequence shown here is derived from an EMBL/GenBank/DDBJ whole genome shotgun (WGS) entry which is preliminary data.</text>
</comment>
<evidence type="ECO:0000313" key="2">
    <source>
        <dbReference type="EMBL" id="DAD18487.1"/>
    </source>
</evidence>
<accession>A0A822XE77</accession>
<dbReference type="AlphaFoldDB" id="A0A822XE77"/>
<sequence>MDMFGLPAPDFLHIDDLLDFSNDDLFSDSDLIHLPPSENNPGNRPSITTDNSNLSTSFPNDLCVPVCVYIMLLLQIKFFYSLFLLLLHSLLAKLHFFFHNLFIYYYFLPYRTTT</sequence>
<protein>
    <submittedName>
        <fullName evidence="2">Uncharacterized protein</fullName>
    </submittedName>
</protein>
<gene>
    <name evidence="2" type="ORF">HUJ06_019950</name>
</gene>
<evidence type="ECO:0000313" key="3">
    <source>
        <dbReference type="Proteomes" id="UP000607653"/>
    </source>
</evidence>
<reference evidence="2 3" key="1">
    <citation type="journal article" date="2020" name="Mol. Biol. Evol.">
        <title>Distinct Expression and Methylation Patterns for Genes with Different Fates following a Single Whole-Genome Duplication in Flowering Plants.</title>
        <authorList>
            <person name="Shi T."/>
            <person name="Rahmani R.S."/>
            <person name="Gugger P.F."/>
            <person name="Wang M."/>
            <person name="Li H."/>
            <person name="Zhang Y."/>
            <person name="Li Z."/>
            <person name="Wang Q."/>
            <person name="Van de Peer Y."/>
            <person name="Marchal K."/>
            <person name="Chen J."/>
        </authorList>
    </citation>
    <scope>NUCLEOTIDE SEQUENCE [LARGE SCALE GENOMIC DNA]</scope>
    <source>
        <tissue evidence="2">Leaf</tissue>
    </source>
</reference>
<keyword evidence="3" id="KW-1185">Reference proteome</keyword>
<feature type="transmembrane region" description="Helical" evidence="1">
    <location>
        <begin position="86"/>
        <end position="108"/>
    </location>
</feature>
<proteinExistence type="predicted"/>
<name>A0A822XE77_NELNU</name>
<evidence type="ECO:0000256" key="1">
    <source>
        <dbReference type="SAM" id="Phobius"/>
    </source>
</evidence>
<dbReference type="EMBL" id="DUZY01000001">
    <property type="protein sequence ID" value="DAD18487.1"/>
    <property type="molecule type" value="Genomic_DNA"/>
</dbReference>